<dbReference type="Proteomes" id="UP000037035">
    <property type="component" value="Unassembled WGS sequence"/>
</dbReference>
<organism evidence="2 3">
    <name type="scientific">Puccinia sorghi</name>
    <dbReference type="NCBI Taxonomy" id="27349"/>
    <lineage>
        <taxon>Eukaryota</taxon>
        <taxon>Fungi</taxon>
        <taxon>Dikarya</taxon>
        <taxon>Basidiomycota</taxon>
        <taxon>Pucciniomycotina</taxon>
        <taxon>Pucciniomycetes</taxon>
        <taxon>Pucciniales</taxon>
        <taxon>Pucciniaceae</taxon>
        <taxon>Puccinia</taxon>
    </lineage>
</organism>
<sequence>MVTNIVLFLSLSLSQVFFFLSLNIEAHLSGYPGFYMSAGCTLSHHFSDLFFFFLIVAKIITDFQNKIVTGSQYSPHLTKSIDRYLIQTTHLNQTSAIISTQAGHQSSKPGIASATLPPCFVHPDLLLPFFPETLPSHLEHPDGLLPSLQPCFPNPALLATSATLPAWLGTHSLGPPAAPDLPLFSEPPGVYSELNWTHPTSTTPQPCSEEESPQVRNEEEGGVGEAEVFIAKITQLKATGLLGIFLVYHFGFERNFLCINLVPRVDKCSISHQRVHHMIMGTHAFKFLIDCTDSRLLIFIGQSKTHGNGFGVEFLVLVFVGIELILHLTGG</sequence>
<comment type="caution">
    <text evidence="2">The sequence shown here is derived from an EMBL/GenBank/DDBJ whole genome shotgun (WGS) entry which is preliminary data.</text>
</comment>
<keyword evidence="3" id="KW-1185">Reference proteome</keyword>
<evidence type="ECO:0000313" key="3">
    <source>
        <dbReference type="Proteomes" id="UP000037035"/>
    </source>
</evidence>
<dbReference type="AlphaFoldDB" id="A0A0L6VU11"/>
<name>A0A0L6VU11_9BASI</name>
<accession>A0A0L6VU11</accession>
<dbReference type="EMBL" id="LAVV01000632">
    <property type="protein sequence ID" value="KNZ64193.1"/>
    <property type="molecule type" value="Genomic_DNA"/>
</dbReference>
<evidence type="ECO:0000256" key="1">
    <source>
        <dbReference type="SAM" id="Phobius"/>
    </source>
</evidence>
<keyword evidence="1" id="KW-1133">Transmembrane helix</keyword>
<keyword evidence="1" id="KW-0812">Transmembrane</keyword>
<dbReference type="VEuPathDB" id="FungiDB:VP01_1056g3"/>
<reference evidence="2 3" key="1">
    <citation type="submission" date="2015-08" db="EMBL/GenBank/DDBJ databases">
        <title>Next Generation Sequencing and Analysis of the Genome of Puccinia sorghi L Schw, the Causal Agent of Maize Common Rust.</title>
        <authorList>
            <person name="Rochi L."/>
            <person name="Burguener G."/>
            <person name="Darino M."/>
            <person name="Turjanski A."/>
            <person name="Kreff E."/>
            <person name="Dieguez M.J."/>
            <person name="Sacco F."/>
        </authorList>
    </citation>
    <scope>NUCLEOTIDE SEQUENCE [LARGE SCALE GENOMIC DNA]</scope>
    <source>
        <strain evidence="2 3">RO10H11247</strain>
    </source>
</reference>
<gene>
    <name evidence="2" type="ORF">VP01_1056g3</name>
</gene>
<evidence type="ECO:0000313" key="2">
    <source>
        <dbReference type="EMBL" id="KNZ64193.1"/>
    </source>
</evidence>
<feature type="transmembrane region" description="Helical" evidence="1">
    <location>
        <begin position="34"/>
        <end position="57"/>
    </location>
</feature>
<feature type="transmembrane region" description="Helical" evidence="1">
    <location>
        <begin position="310"/>
        <end position="329"/>
    </location>
</feature>
<protein>
    <submittedName>
        <fullName evidence="2">Putative signal peptide protein</fullName>
    </submittedName>
</protein>
<keyword evidence="1" id="KW-0472">Membrane</keyword>
<proteinExistence type="predicted"/>